<dbReference type="PROSITE" id="PS50983">
    <property type="entry name" value="FE_B12_PBP"/>
    <property type="match status" value="1"/>
</dbReference>
<gene>
    <name evidence="3" type="ORF">IBL26_22795</name>
</gene>
<evidence type="ECO:0000313" key="3">
    <source>
        <dbReference type="EMBL" id="MBC9209685.1"/>
    </source>
</evidence>
<feature type="chain" id="PRO_5046934962" evidence="1">
    <location>
        <begin position="30"/>
        <end position="302"/>
    </location>
</feature>
<dbReference type="EMBL" id="JACTVA010000066">
    <property type="protein sequence ID" value="MBC9209685.1"/>
    <property type="molecule type" value="Genomic_DNA"/>
</dbReference>
<dbReference type="Pfam" id="PF01497">
    <property type="entry name" value="Peripla_BP_2"/>
    <property type="match status" value="1"/>
</dbReference>
<evidence type="ECO:0000259" key="2">
    <source>
        <dbReference type="PROSITE" id="PS50983"/>
    </source>
</evidence>
<dbReference type="InterPro" id="IPR006311">
    <property type="entry name" value="TAT_signal"/>
</dbReference>
<dbReference type="PANTHER" id="PTHR30535:SF4">
    <property type="entry name" value="HEMIN-BINDING PERIPLASMIC PROTEIN HMUT"/>
    <property type="match status" value="1"/>
</dbReference>
<dbReference type="Proteomes" id="UP000626026">
    <property type="component" value="Unassembled WGS sequence"/>
</dbReference>
<accession>A0ABR7RSR9</accession>
<dbReference type="SUPFAM" id="SSF53807">
    <property type="entry name" value="Helical backbone' metal receptor"/>
    <property type="match status" value="1"/>
</dbReference>
<dbReference type="InterPro" id="IPR002491">
    <property type="entry name" value="ABC_transptr_periplasmic_BD"/>
</dbReference>
<comment type="caution">
    <text evidence="3">The sequence shown here is derived from an EMBL/GenBank/DDBJ whole genome shotgun (WGS) entry which is preliminary data.</text>
</comment>
<proteinExistence type="predicted"/>
<keyword evidence="1" id="KW-0732">Signal</keyword>
<evidence type="ECO:0000256" key="1">
    <source>
        <dbReference type="SAM" id="SignalP"/>
    </source>
</evidence>
<feature type="domain" description="Fe/B12 periplasmic-binding" evidence="2">
    <location>
        <begin position="47"/>
        <end position="302"/>
    </location>
</feature>
<sequence>MRHPILSRRALLAGMAATTGAVMTGAAHAATVMDADQQQVAVTDLSRIVSLGGDVTEIVYALGLGGNVVAVDTTSLFPPAVEALPKVGYLRQLGSEALLSLRPSVILASGDAGPPAALRQLRGAGVPLLHMATSRHPADVAEKISLIARALDHDAAGQAMRARFEAELARAQTEVAGFPTRPRCLFILSMNGGAPMAAGANTAADAMIRLAGGSNVFAETHGYKAISPEVAAAAAPDVLLMMSHTLEGIGGPAAAAALPAIAVTPAGRDRRIAAVDGNFHLGFGPRLPAAITQIARRMRGLE</sequence>
<dbReference type="Gene3D" id="3.40.50.1980">
    <property type="entry name" value="Nitrogenase molybdenum iron protein domain"/>
    <property type="match status" value="2"/>
</dbReference>
<keyword evidence="4" id="KW-1185">Reference proteome</keyword>
<feature type="signal peptide" evidence="1">
    <location>
        <begin position="1"/>
        <end position="29"/>
    </location>
</feature>
<dbReference type="PANTHER" id="PTHR30535">
    <property type="entry name" value="VITAMIN B12-BINDING PROTEIN"/>
    <property type="match status" value="1"/>
</dbReference>
<dbReference type="RefSeq" id="WP_187786811.1">
    <property type="nucleotide sequence ID" value="NZ_JACTVA010000066.1"/>
</dbReference>
<protein>
    <submittedName>
        <fullName evidence="3">ABC transporter substrate-binding protein</fullName>
    </submittedName>
</protein>
<evidence type="ECO:0000313" key="4">
    <source>
        <dbReference type="Proteomes" id="UP000626026"/>
    </source>
</evidence>
<dbReference type="PROSITE" id="PS51318">
    <property type="entry name" value="TAT"/>
    <property type="match status" value="1"/>
</dbReference>
<name>A0ABR7RSR9_9PROT</name>
<reference evidence="3 4" key="1">
    <citation type="journal article" date="2013" name="Int. J. Syst. Evol. Microbiol.">
        <title>Roseomonas aerophila sp. nov., isolated from air.</title>
        <authorList>
            <person name="Kim S.J."/>
            <person name="Weon H.Y."/>
            <person name="Ahn J.H."/>
            <person name="Hong S.B."/>
            <person name="Seok S.J."/>
            <person name="Whang K.S."/>
            <person name="Kwon S.W."/>
        </authorList>
    </citation>
    <scope>NUCLEOTIDE SEQUENCE [LARGE SCALE GENOMIC DNA]</scope>
    <source>
        <strain evidence="3 4">NBRC 108923</strain>
    </source>
</reference>
<organism evidence="3 4">
    <name type="scientific">Teichococcus aerophilus</name>
    <dbReference type="NCBI Taxonomy" id="1224513"/>
    <lineage>
        <taxon>Bacteria</taxon>
        <taxon>Pseudomonadati</taxon>
        <taxon>Pseudomonadota</taxon>
        <taxon>Alphaproteobacteria</taxon>
        <taxon>Acetobacterales</taxon>
        <taxon>Roseomonadaceae</taxon>
        <taxon>Roseomonas</taxon>
    </lineage>
</organism>
<dbReference type="InterPro" id="IPR050902">
    <property type="entry name" value="ABC_Transporter_SBP"/>
</dbReference>